<comment type="pathway">
    <text evidence="4">Energy metabolism; sulfur metabolism.</text>
</comment>
<dbReference type="InterPro" id="IPR001199">
    <property type="entry name" value="Cyt_B5-like_heme/steroid-bd"/>
</dbReference>
<evidence type="ECO:0000256" key="7">
    <source>
        <dbReference type="ARBA" id="ARBA00015499"/>
    </source>
</evidence>
<organism evidence="18 19">
    <name type="scientific">Viridothelium virens</name>
    <name type="common">Speckled blister lichen</name>
    <name type="synonym">Trypethelium virens</name>
    <dbReference type="NCBI Taxonomy" id="1048519"/>
    <lineage>
        <taxon>Eukaryota</taxon>
        <taxon>Fungi</taxon>
        <taxon>Dikarya</taxon>
        <taxon>Ascomycota</taxon>
        <taxon>Pezizomycotina</taxon>
        <taxon>Dothideomycetes</taxon>
        <taxon>Dothideomycetes incertae sedis</taxon>
        <taxon>Trypetheliales</taxon>
        <taxon>Trypetheliaceae</taxon>
        <taxon>Viridothelium</taxon>
    </lineage>
</organism>
<comment type="subcellular location">
    <subcellularLocation>
        <location evidence="3">Mitochondrion intermembrane space</location>
    </subcellularLocation>
</comment>
<dbReference type="EMBL" id="ML991781">
    <property type="protein sequence ID" value="KAF2237271.1"/>
    <property type="molecule type" value="Genomic_DNA"/>
</dbReference>
<feature type="region of interest" description="Disordered" evidence="15">
    <location>
        <begin position="1"/>
        <end position="25"/>
    </location>
</feature>
<evidence type="ECO:0000256" key="14">
    <source>
        <dbReference type="ARBA" id="ARBA00049155"/>
    </source>
</evidence>
<dbReference type="Gene3D" id="2.60.40.650">
    <property type="match status" value="1"/>
</dbReference>
<dbReference type="PRINTS" id="PR00407">
    <property type="entry name" value="EUMOPTERIN"/>
</dbReference>
<keyword evidence="9" id="KW-0349">Heme</keyword>
<comment type="cofactor">
    <cofactor evidence="2">
        <name>heme b</name>
        <dbReference type="ChEBI" id="CHEBI:60344"/>
    </cofactor>
</comment>
<dbReference type="Pfam" id="PF03404">
    <property type="entry name" value="Mo-co_dimer"/>
    <property type="match status" value="1"/>
</dbReference>
<dbReference type="SUPFAM" id="SSF81296">
    <property type="entry name" value="E set domains"/>
    <property type="match status" value="1"/>
</dbReference>
<dbReference type="GO" id="GO:0006790">
    <property type="term" value="P:sulfur compound metabolic process"/>
    <property type="evidence" value="ECO:0007669"/>
    <property type="project" value="TreeGrafter"/>
</dbReference>
<feature type="domain" description="Cytochrome b5 heme-binding" evidence="17">
    <location>
        <begin position="106"/>
        <end position="184"/>
    </location>
</feature>
<evidence type="ECO:0000256" key="16">
    <source>
        <dbReference type="SAM" id="Phobius"/>
    </source>
</evidence>
<dbReference type="FunFam" id="3.90.420.10:FF:000002">
    <property type="entry name" value="sulfite oxidase, mitochondrial"/>
    <property type="match status" value="1"/>
</dbReference>
<dbReference type="Pfam" id="PF00173">
    <property type="entry name" value="Cyt-b5"/>
    <property type="match status" value="1"/>
</dbReference>
<evidence type="ECO:0000256" key="3">
    <source>
        <dbReference type="ARBA" id="ARBA00004569"/>
    </source>
</evidence>
<keyword evidence="10" id="KW-0479">Metal-binding</keyword>
<dbReference type="InterPro" id="IPR036374">
    <property type="entry name" value="OxRdtase_Mopterin-bd_sf"/>
</dbReference>
<dbReference type="InterPro" id="IPR005066">
    <property type="entry name" value="MoCF_OxRdtse_dimer"/>
</dbReference>
<evidence type="ECO:0000256" key="2">
    <source>
        <dbReference type="ARBA" id="ARBA00001970"/>
    </source>
</evidence>
<evidence type="ECO:0000256" key="6">
    <source>
        <dbReference type="ARBA" id="ARBA00012673"/>
    </source>
</evidence>
<dbReference type="GO" id="GO:0020037">
    <property type="term" value="F:heme binding"/>
    <property type="evidence" value="ECO:0007669"/>
    <property type="project" value="TreeGrafter"/>
</dbReference>
<keyword evidence="11" id="KW-0560">Oxidoreductase</keyword>
<sequence>MRWTPVSGSPQLQLQRHLTRQSSSRGMLAARFARPKTHNNARMLHFQGPSWSGTTFNPNLGRKTTPRSRAWAFPVAASALAIFSFGLTTYATSQSLHAEAPPEESLPKIRFAEVREHGIGAKSIWVTRGTKVYDITDWIEAHPGGEVILRAAGGSIDPYWKLFTIHQKQDVYDILESYLIGVIDPQDLVNGQLPTDDIDDPFQTDPKRDTRLLVHSNRPCNAETPGPQLSAFITPNPLFYVRNHLWVPQVAEPEEHKLTIELVDGTEKIYTLRDLRAKFPECKIHATLQCSGNRRSHMSATKHATGLQWDVGAIGTAEWSGVLLRDVLADAGVNVNPHPSIDPEEKTGDVVRHAQFIGAETYGASIPISKALASDGDVLLAYSMNGEPLPRDHGYPLRVIVPGTVAARSVKWLSRVVLSPEESPSQWQRRDYKCFGPNVQAAGVNWDRGKSIQEMPVQSAITSLQEISGHVPEYISGRGRIYWLDDDHIALEGYAFSGGGREIVRVDISTDGGRTWQQAELLGESDGSGRDGKGDAARKGSKCWAWKRWKCDIPKMDAAIGGEFVVKATDESYNTQPESYMATWNFRGNLTSAWQRVPYAPTKEIRGLVP</sequence>
<dbReference type="SUPFAM" id="SSF56524">
    <property type="entry name" value="Oxidoreductase molybdopterin-binding domain"/>
    <property type="match status" value="1"/>
</dbReference>
<evidence type="ECO:0000256" key="10">
    <source>
        <dbReference type="ARBA" id="ARBA00022723"/>
    </source>
</evidence>
<dbReference type="Gene3D" id="3.10.120.10">
    <property type="entry name" value="Cytochrome b5-like heme/steroid binding domain"/>
    <property type="match status" value="1"/>
</dbReference>
<dbReference type="Pfam" id="PF00174">
    <property type="entry name" value="Oxidored_molyb"/>
    <property type="match status" value="1"/>
</dbReference>
<dbReference type="EC" id="1.7.1.3" evidence="6"/>
<comment type="cofactor">
    <cofactor evidence="1">
        <name>Mo-molybdopterin</name>
        <dbReference type="ChEBI" id="CHEBI:71302"/>
    </cofactor>
</comment>
<dbReference type="AlphaFoldDB" id="A0A6A6HH49"/>
<dbReference type="PANTHER" id="PTHR19372:SF7">
    <property type="entry name" value="SULFITE OXIDASE, MITOCHONDRIAL"/>
    <property type="match status" value="1"/>
</dbReference>
<dbReference type="InterPro" id="IPR014756">
    <property type="entry name" value="Ig_E-set"/>
</dbReference>
<dbReference type="InterPro" id="IPR000572">
    <property type="entry name" value="OxRdtase_Mopterin-bd_dom"/>
</dbReference>
<dbReference type="InterPro" id="IPR036400">
    <property type="entry name" value="Cyt_B5-like_heme/steroid_sf"/>
</dbReference>
<evidence type="ECO:0000259" key="17">
    <source>
        <dbReference type="PROSITE" id="PS50255"/>
    </source>
</evidence>
<reference evidence="18" key="1">
    <citation type="journal article" date="2020" name="Stud. Mycol.">
        <title>101 Dothideomycetes genomes: a test case for predicting lifestyles and emergence of pathogens.</title>
        <authorList>
            <person name="Haridas S."/>
            <person name="Albert R."/>
            <person name="Binder M."/>
            <person name="Bloem J."/>
            <person name="Labutti K."/>
            <person name="Salamov A."/>
            <person name="Andreopoulos B."/>
            <person name="Baker S."/>
            <person name="Barry K."/>
            <person name="Bills G."/>
            <person name="Bluhm B."/>
            <person name="Cannon C."/>
            <person name="Castanera R."/>
            <person name="Culley D."/>
            <person name="Daum C."/>
            <person name="Ezra D."/>
            <person name="Gonzalez J."/>
            <person name="Henrissat B."/>
            <person name="Kuo A."/>
            <person name="Liang C."/>
            <person name="Lipzen A."/>
            <person name="Lutzoni F."/>
            <person name="Magnuson J."/>
            <person name="Mondo S."/>
            <person name="Nolan M."/>
            <person name="Ohm R."/>
            <person name="Pangilinan J."/>
            <person name="Park H.-J."/>
            <person name="Ramirez L."/>
            <person name="Alfaro M."/>
            <person name="Sun H."/>
            <person name="Tritt A."/>
            <person name="Yoshinaga Y."/>
            <person name="Zwiers L.-H."/>
            <person name="Turgeon B."/>
            <person name="Goodwin S."/>
            <person name="Spatafora J."/>
            <person name="Crous P."/>
            <person name="Grigoriev I."/>
        </authorList>
    </citation>
    <scope>NUCLEOTIDE SEQUENCE</scope>
    <source>
        <strain evidence="18">Tuck. ex Michener</strain>
    </source>
</reference>
<evidence type="ECO:0000256" key="13">
    <source>
        <dbReference type="ARBA" id="ARBA00023128"/>
    </source>
</evidence>
<evidence type="ECO:0000313" key="19">
    <source>
        <dbReference type="Proteomes" id="UP000800092"/>
    </source>
</evidence>
<dbReference type="FunFam" id="3.10.120.10:FF:000007">
    <property type="entry name" value="Sulfite oxidase, mitochondrial"/>
    <property type="match status" value="1"/>
</dbReference>
<feature type="transmembrane region" description="Helical" evidence="16">
    <location>
        <begin position="70"/>
        <end position="91"/>
    </location>
</feature>
<dbReference type="GO" id="GO:0008482">
    <property type="term" value="F:sulfite oxidase activity"/>
    <property type="evidence" value="ECO:0007669"/>
    <property type="project" value="UniProtKB-EC"/>
</dbReference>
<accession>A0A6A6HH49</accession>
<comment type="catalytic activity">
    <reaction evidence="14">
        <text>nitrite + NADP(+) + H2O = nitrate + NADPH + H(+)</text>
        <dbReference type="Rhea" id="RHEA:19061"/>
        <dbReference type="ChEBI" id="CHEBI:15377"/>
        <dbReference type="ChEBI" id="CHEBI:15378"/>
        <dbReference type="ChEBI" id="CHEBI:16301"/>
        <dbReference type="ChEBI" id="CHEBI:17632"/>
        <dbReference type="ChEBI" id="CHEBI:57783"/>
        <dbReference type="ChEBI" id="CHEBI:58349"/>
        <dbReference type="EC" id="1.7.1.3"/>
    </reaction>
</comment>
<gene>
    <name evidence="18" type="ORF">EV356DRAFT_496858</name>
</gene>
<dbReference type="InterPro" id="IPR008335">
    <property type="entry name" value="Mopterin_OxRdtase_euk"/>
</dbReference>
<evidence type="ECO:0000256" key="15">
    <source>
        <dbReference type="SAM" id="MobiDB-lite"/>
    </source>
</evidence>
<dbReference type="GO" id="GO:0043546">
    <property type="term" value="F:molybdopterin cofactor binding"/>
    <property type="evidence" value="ECO:0007669"/>
    <property type="project" value="TreeGrafter"/>
</dbReference>
<proteinExistence type="predicted"/>
<keyword evidence="12" id="KW-0408">Iron</keyword>
<dbReference type="Proteomes" id="UP000800092">
    <property type="component" value="Unassembled WGS sequence"/>
</dbReference>
<protein>
    <recommendedName>
        <fullName evidence="7">Nitrate reductase [NADPH]</fullName>
        <ecNumber evidence="6">1.7.1.3</ecNumber>
        <ecNumber evidence="5">1.8.3.1</ecNumber>
    </recommendedName>
</protein>
<evidence type="ECO:0000256" key="4">
    <source>
        <dbReference type="ARBA" id="ARBA00004971"/>
    </source>
</evidence>
<dbReference type="SUPFAM" id="SSF55856">
    <property type="entry name" value="Cytochrome b5-like heme/steroid binding domain"/>
    <property type="match status" value="1"/>
</dbReference>
<evidence type="ECO:0000256" key="11">
    <source>
        <dbReference type="ARBA" id="ARBA00023002"/>
    </source>
</evidence>
<evidence type="ECO:0000256" key="1">
    <source>
        <dbReference type="ARBA" id="ARBA00001924"/>
    </source>
</evidence>
<keyword evidence="13" id="KW-0496">Mitochondrion</keyword>
<dbReference type="GO" id="GO:0005758">
    <property type="term" value="C:mitochondrial intermembrane space"/>
    <property type="evidence" value="ECO:0007669"/>
    <property type="project" value="UniProtKB-SubCell"/>
</dbReference>
<dbReference type="SMART" id="SM01117">
    <property type="entry name" value="Cyt-b5"/>
    <property type="match status" value="1"/>
</dbReference>
<dbReference type="EC" id="1.8.3.1" evidence="5"/>
<evidence type="ECO:0000256" key="5">
    <source>
        <dbReference type="ARBA" id="ARBA00012505"/>
    </source>
</evidence>
<name>A0A6A6HH49_VIRVR</name>
<keyword evidence="8" id="KW-0500">Molybdenum</keyword>
<dbReference type="OrthoDB" id="10051395at2759"/>
<dbReference type="PANTHER" id="PTHR19372">
    <property type="entry name" value="SULFITE REDUCTASE"/>
    <property type="match status" value="1"/>
</dbReference>
<dbReference type="GO" id="GO:0050464">
    <property type="term" value="F:nitrate reductase (NADPH) activity"/>
    <property type="evidence" value="ECO:0007669"/>
    <property type="project" value="UniProtKB-EC"/>
</dbReference>
<keyword evidence="16" id="KW-1133">Transmembrane helix</keyword>
<evidence type="ECO:0000313" key="18">
    <source>
        <dbReference type="EMBL" id="KAF2237271.1"/>
    </source>
</evidence>
<keyword evidence="16" id="KW-0472">Membrane</keyword>
<dbReference type="PROSITE" id="PS50255">
    <property type="entry name" value="CYTOCHROME_B5_2"/>
    <property type="match status" value="1"/>
</dbReference>
<dbReference type="Gene3D" id="3.90.420.10">
    <property type="entry name" value="Oxidoreductase, molybdopterin-binding domain"/>
    <property type="match status" value="1"/>
</dbReference>
<keyword evidence="16" id="KW-0812">Transmembrane</keyword>
<dbReference type="GO" id="GO:0030151">
    <property type="term" value="F:molybdenum ion binding"/>
    <property type="evidence" value="ECO:0007669"/>
    <property type="project" value="InterPro"/>
</dbReference>
<evidence type="ECO:0000256" key="9">
    <source>
        <dbReference type="ARBA" id="ARBA00022617"/>
    </source>
</evidence>
<evidence type="ECO:0000256" key="12">
    <source>
        <dbReference type="ARBA" id="ARBA00023004"/>
    </source>
</evidence>
<keyword evidence="19" id="KW-1185">Reference proteome</keyword>
<evidence type="ECO:0000256" key="8">
    <source>
        <dbReference type="ARBA" id="ARBA00022505"/>
    </source>
</evidence>